<dbReference type="EMBL" id="FMUB01000009">
    <property type="protein sequence ID" value="SCX28020.1"/>
    <property type="molecule type" value="Genomic_DNA"/>
</dbReference>
<gene>
    <name evidence="2" type="ORF">SAMN02799620_04496</name>
</gene>
<protein>
    <submittedName>
        <fullName evidence="2">Uncharacterized protein</fullName>
    </submittedName>
</protein>
<organism evidence="2 3">
    <name type="scientific">Mycolicibacterium fluoranthenivorans</name>
    <dbReference type="NCBI Taxonomy" id="258505"/>
    <lineage>
        <taxon>Bacteria</taxon>
        <taxon>Bacillati</taxon>
        <taxon>Actinomycetota</taxon>
        <taxon>Actinomycetes</taxon>
        <taxon>Mycobacteriales</taxon>
        <taxon>Mycobacteriaceae</taxon>
        <taxon>Mycolicibacterium</taxon>
    </lineage>
</organism>
<keyword evidence="1" id="KW-1133">Transmembrane helix</keyword>
<feature type="transmembrane region" description="Helical" evidence="1">
    <location>
        <begin position="201"/>
        <end position="221"/>
    </location>
</feature>
<evidence type="ECO:0000313" key="2">
    <source>
        <dbReference type="EMBL" id="SCX28020.1"/>
    </source>
</evidence>
<reference evidence="3" key="1">
    <citation type="submission" date="2016-10" db="EMBL/GenBank/DDBJ databases">
        <authorList>
            <person name="Varghese N."/>
            <person name="Submissions S."/>
        </authorList>
    </citation>
    <scope>NUCLEOTIDE SEQUENCE [LARGE SCALE GENOMIC DNA]</scope>
    <source>
        <strain evidence="3">UNC267MFSha1.1M11</strain>
    </source>
</reference>
<evidence type="ECO:0000313" key="3">
    <source>
        <dbReference type="Proteomes" id="UP000199707"/>
    </source>
</evidence>
<keyword evidence="1" id="KW-0472">Membrane</keyword>
<keyword evidence="1" id="KW-0812">Transmembrane</keyword>
<dbReference type="Proteomes" id="UP000199707">
    <property type="component" value="Unassembled WGS sequence"/>
</dbReference>
<sequence length="272" mass="28538">MATTVTPEDALAAHLGQARWGSRLSAIATHRRDLIATETAQHLSPIETDDFSGLEPQISHKPYCRWGIALAGVGSVLLVSQILDATYAHPSIVSTGSAVPLDGLTIFAVFFVAALAIERLLEPFSDAILPTATSAVKAGAALRNAGALTAVFVRTRSQRRETATSDESDNDADSKLVTQEIKSAATKAENLSVRQLARTTAFWVIATCAGMVVAASMNLYFLSTIGIAATKPWWAEVLATGLIIGGGTKPLHDLVKLISKSAEAQAAGGLDS</sequence>
<evidence type="ECO:0000256" key="1">
    <source>
        <dbReference type="SAM" id="Phobius"/>
    </source>
</evidence>
<accession>A0A1G4WRG3</accession>
<name>A0A1G4WRG3_9MYCO</name>
<proteinExistence type="predicted"/>
<dbReference type="RefSeq" id="WP_139170107.1">
    <property type="nucleotide sequence ID" value="NZ_FMUB01000009.1"/>
</dbReference>
<feature type="transmembrane region" description="Helical" evidence="1">
    <location>
        <begin position="63"/>
        <end position="83"/>
    </location>
</feature>
<feature type="transmembrane region" description="Helical" evidence="1">
    <location>
        <begin position="103"/>
        <end position="121"/>
    </location>
</feature>
<dbReference type="AlphaFoldDB" id="A0A1G4WRG3"/>